<comment type="caution">
    <text evidence="1">The sequence shown here is derived from an EMBL/GenBank/DDBJ whole genome shotgun (WGS) entry which is preliminary data.</text>
</comment>
<evidence type="ECO:0000313" key="1">
    <source>
        <dbReference type="EMBL" id="KAI5311212.1"/>
    </source>
</evidence>
<protein>
    <submittedName>
        <fullName evidence="1">Uncharacterized protein</fullName>
    </submittedName>
</protein>
<keyword evidence="2" id="KW-1185">Reference proteome</keyword>
<dbReference type="EMBL" id="JAJFAZ020000071">
    <property type="protein sequence ID" value="KAI5311212.1"/>
    <property type="molecule type" value="Genomic_DNA"/>
</dbReference>
<dbReference type="AlphaFoldDB" id="A0AAD4YH04"/>
<evidence type="ECO:0000313" key="2">
    <source>
        <dbReference type="Proteomes" id="UP001054821"/>
    </source>
</evidence>
<dbReference type="Proteomes" id="UP001054821">
    <property type="component" value="Unassembled WGS sequence"/>
</dbReference>
<accession>A0AAD4YH04</accession>
<reference evidence="1 2" key="1">
    <citation type="journal article" date="2022" name="G3 (Bethesda)">
        <title>Whole-genome sequence and methylome profiling of the almond [Prunus dulcis (Mill.) D.A. Webb] cultivar 'Nonpareil'.</title>
        <authorList>
            <person name="D'Amico-Willman K.M."/>
            <person name="Ouma W.Z."/>
            <person name="Meulia T."/>
            <person name="Sideli G.M."/>
            <person name="Gradziel T.M."/>
            <person name="Fresnedo-Ramirez J."/>
        </authorList>
    </citation>
    <scope>NUCLEOTIDE SEQUENCE [LARGE SCALE GENOMIC DNA]</scope>
    <source>
        <strain evidence="1">Clone GOH B32 T37-40</strain>
    </source>
</reference>
<organism evidence="1 2">
    <name type="scientific">Prunus dulcis</name>
    <name type="common">Almond</name>
    <name type="synonym">Amygdalus dulcis</name>
    <dbReference type="NCBI Taxonomy" id="3755"/>
    <lineage>
        <taxon>Eukaryota</taxon>
        <taxon>Viridiplantae</taxon>
        <taxon>Streptophyta</taxon>
        <taxon>Embryophyta</taxon>
        <taxon>Tracheophyta</taxon>
        <taxon>Spermatophyta</taxon>
        <taxon>Magnoliopsida</taxon>
        <taxon>eudicotyledons</taxon>
        <taxon>Gunneridae</taxon>
        <taxon>Pentapetalae</taxon>
        <taxon>rosids</taxon>
        <taxon>fabids</taxon>
        <taxon>Rosales</taxon>
        <taxon>Rosaceae</taxon>
        <taxon>Amygdaloideae</taxon>
        <taxon>Amygdaleae</taxon>
        <taxon>Prunus</taxon>
    </lineage>
</organism>
<sequence length="163" mass="18472">MKRAKLTSSQLFACSTLFEDNGNKPHGFCPPLKKASGFQGMVVLVLGEEPKKADLIGNQIWQLAKADDNSQQDDVEELQDIENNMDECVGNAEQNENDDNENADIDYHNEDVEDVDIENHNNENVTDLFNAEPSQSIPLDIYDPRNWDNIDDFSSKRTSFDFN</sequence>
<name>A0AAD4YH04_PRUDU</name>
<gene>
    <name evidence="1" type="ORF">L3X38_000134</name>
</gene>
<proteinExistence type="predicted"/>